<sequence>MKKIVKKFMLLVLVSFIFLGGFIIYQRVQVIKHVRTYQGLVAKITKEAGIEKYQSTILAIMMTESKGTGQDVMQSSESLTKQVGQLENQEQSIKQGTKHFKELLDYAQVRGCDYSTVLQAYNYGMDYIDYVANHGKHHTQELAEKYSKEVLAPALGNTEGKRYRYLHIFSIFHNGGYLYHNGGNYYYAKIVKWNQYQYESYEKIIHLIE</sequence>
<comment type="caution">
    <text evidence="3">The sequence shown here is derived from an EMBL/GenBank/DDBJ whole genome shotgun (WGS) entry which is preliminary data.</text>
</comment>
<evidence type="ECO:0000256" key="1">
    <source>
        <dbReference type="ARBA" id="ARBA00004241"/>
    </source>
</evidence>
<name>A0A0H2Q422_9ENTE</name>
<comment type="subcellular location">
    <subcellularLocation>
        <location evidence="1">Cell surface</location>
    </subcellularLocation>
</comment>
<dbReference type="SUPFAM" id="SSF53955">
    <property type="entry name" value="Lysozyme-like"/>
    <property type="match status" value="1"/>
</dbReference>
<accession>A0A0H2Q422</accession>
<reference evidence="4" key="1">
    <citation type="submission" date="2017-04" db="EMBL/GenBank/DDBJ databases">
        <title>Function of individual gut microbiota members based on whole genome sequencing of pure cultures obtained from chicken caecum.</title>
        <authorList>
            <person name="Medvecky M."/>
            <person name="Cejkova D."/>
            <person name="Polansky O."/>
            <person name="Karasova D."/>
            <person name="Kubasova T."/>
            <person name="Cizek A."/>
            <person name="Rychlik I."/>
        </authorList>
    </citation>
    <scope>NUCLEOTIDE SEQUENCE [LARGE SCALE GENOMIC DNA]</scope>
    <source>
        <strain evidence="4">An144</strain>
    </source>
</reference>
<evidence type="ECO:0000313" key="3">
    <source>
        <dbReference type="EMBL" id="OUQ11249.1"/>
    </source>
</evidence>
<dbReference type="CDD" id="cd16891">
    <property type="entry name" value="CwlT-like"/>
    <property type="match status" value="1"/>
</dbReference>
<dbReference type="Proteomes" id="UP000196074">
    <property type="component" value="Unassembled WGS sequence"/>
</dbReference>
<evidence type="ECO:0000259" key="2">
    <source>
        <dbReference type="Pfam" id="PF13702"/>
    </source>
</evidence>
<organism evidence="3 4">
    <name type="scientific">Enterococcus cecorum</name>
    <dbReference type="NCBI Taxonomy" id="44008"/>
    <lineage>
        <taxon>Bacteria</taxon>
        <taxon>Bacillati</taxon>
        <taxon>Bacillota</taxon>
        <taxon>Bacilli</taxon>
        <taxon>Lactobacillales</taxon>
        <taxon>Enterococcaceae</taxon>
        <taxon>Enterococcus</taxon>
    </lineage>
</organism>
<gene>
    <name evidence="3" type="ORF">B5E88_03360</name>
</gene>
<proteinExistence type="predicted"/>
<dbReference type="InterPro" id="IPR047194">
    <property type="entry name" value="CwlT-like_lysozyme"/>
</dbReference>
<dbReference type="RefSeq" id="WP_047242423.1">
    <property type="nucleotide sequence ID" value="NZ_CP010060.1"/>
</dbReference>
<dbReference type="InterPro" id="IPR023346">
    <property type="entry name" value="Lysozyme-like_dom_sf"/>
</dbReference>
<dbReference type="Gene3D" id="1.10.530.10">
    <property type="match status" value="1"/>
</dbReference>
<evidence type="ECO:0000313" key="4">
    <source>
        <dbReference type="Proteomes" id="UP000196074"/>
    </source>
</evidence>
<protein>
    <submittedName>
        <fullName evidence="3">Transglycosylase SLT domain protein</fullName>
    </submittedName>
</protein>
<dbReference type="Pfam" id="PF13702">
    <property type="entry name" value="Lysozyme_like"/>
    <property type="match status" value="1"/>
</dbReference>
<dbReference type="EMBL" id="NFLC01000004">
    <property type="protein sequence ID" value="OUQ11249.1"/>
    <property type="molecule type" value="Genomic_DNA"/>
</dbReference>
<dbReference type="GO" id="GO:0009986">
    <property type="term" value="C:cell surface"/>
    <property type="evidence" value="ECO:0007669"/>
    <property type="project" value="UniProtKB-SubCell"/>
</dbReference>
<feature type="domain" description="CwlT-like lysozyme" evidence="2">
    <location>
        <begin position="32"/>
        <end position="194"/>
    </location>
</feature>
<dbReference type="AlphaFoldDB" id="A0A0H2Q422"/>